<dbReference type="InterPro" id="IPR043749">
    <property type="entry name" value="DUF5694"/>
</dbReference>
<keyword evidence="2" id="KW-1185">Reference proteome</keyword>
<dbReference type="Proteomes" id="UP001236415">
    <property type="component" value="Chromosome"/>
</dbReference>
<dbReference type="RefSeq" id="WP_285746624.1">
    <property type="nucleotide sequence ID" value="NZ_CP127162.1"/>
</dbReference>
<dbReference type="EMBL" id="CP127162">
    <property type="protein sequence ID" value="WIV20049.1"/>
    <property type="molecule type" value="Genomic_DNA"/>
</dbReference>
<dbReference type="Pfam" id="PF18950">
    <property type="entry name" value="DUF5694"/>
    <property type="match status" value="1"/>
</dbReference>
<protein>
    <submittedName>
        <fullName evidence="1">DUF5694 domain-containing protein</fullName>
    </submittedName>
</protein>
<name>A0ABY8X7V9_9BACL</name>
<proteinExistence type="predicted"/>
<organism evidence="1 2">
    <name type="scientific">Paenibacillus polygoni</name>
    <dbReference type="NCBI Taxonomy" id="3050112"/>
    <lineage>
        <taxon>Bacteria</taxon>
        <taxon>Bacillati</taxon>
        <taxon>Bacillota</taxon>
        <taxon>Bacilli</taxon>
        <taxon>Bacillales</taxon>
        <taxon>Paenibacillaceae</taxon>
        <taxon>Paenibacillus</taxon>
    </lineage>
</organism>
<reference evidence="1 2" key="1">
    <citation type="submission" date="2023-06" db="EMBL/GenBank/DDBJ databases">
        <title>Paenibacillus polygonum sp. nov., an endophytic bacterium, isolated from Polygonum lapathifolium L. in Nanji Wetland National Nature Reserve, South of Poyang Lake, Jiangxi Province, China.</title>
        <authorList>
            <person name="Yu Z."/>
        </authorList>
    </citation>
    <scope>NUCLEOTIDE SEQUENCE [LARGE SCALE GENOMIC DNA]</scope>
    <source>
        <strain evidence="1 2">C31</strain>
    </source>
</reference>
<gene>
    <name evidence="1" type="ORF">QPK24_04855</name>
</gene>
<accession>A0ABY8X7V9</accession>
<sequence>MRSKPVVLVMGVFHFRYVDDILEPYRQKEIQELSQRIAEFRPTKVCVEEVLERNDELNEEYQKFLSGDSEPLANEIQQLGYRIARDLGHEQIYATDYMHLDQADKDLLEHGFEEVEKKQPELYNESNEWAERLHKMFKPGTVLEMIRSHNDDEINAFDHQYYIRYRARFGEYPDYIGSFWLRWWYRRNLIIYSNIARLATEDDRILVIYGNSHNYLLKQFIRESGLFELEHIDRYLN</sequence>
<evidence type="ECO:0000313" key="1">
    <source>
        <dbReference type="EMBL" id="WIV20049.1"/>
    </source>
</evidence>
<evidence type="ECO:0000313" key="2">
    <source>
        <dbReference type="Proteomes" id="UP001236415"/>
    </source>
</evidence>